<dbReference type="KEGG" id="poz:I0K15_09285"/>
<accession>A0A7S9LVJ5</accession>
<feature type="domain" description="YdhG-like" evidence="1">
    <location>
        <begin position="29"/>
        <end position="128"/>
    </location>
</feature>
<name>A0A7S9LVJ5_9RHOB</name>
<dbReference type="SUPFAM" id="SSF159888">
    <property type="entry name" value="YdhG-like"/>
    <property type="match status" value="1"/>
</dbReference>
<evidence type="ECO:0000313" key="3">
    <source>
        <dbReference type="Proteomes" id="UP000594800"/>
    </source>
</evidence>
<organism evidence="2 3">
    <name type="scientific">Pontivivens ytuae</name>
    <dbReference type="NCBI Taxonomy" id="2789856"/>
    <lineage>
        <taxon>Bacteria</taxon>
        <taxon>Pseudomonadati</taxon>
        <taxon>Pseudomonadota</taxon>
        <taxon>Alphaproteobacteria</taxon>
        <taxon>Rhodobacterales</taxon>
        <taxon>Paracoccaceae</taxon>
        <taxon>Pontivivens</taxon>
    </lineage>
</organism>
<evidence type="ECO:0000259" key="1">
    <source>
        <dbReference type="Pfam" id="PF08818"/>
    </source>
</evidence>
<dbReference type="EMBL" id="CP064942">
    <property type="protein sequence ID" value="QPH55894.1"/>
    <property type="molecule type" value="Genomic_DNA"/>
</dbReference>
<proteinExistence type="predicted"/>
<dbReference type="AlphaFoldDB" id="A0A7S9LVJ5"/>
<evidence type="ECO:0000313" key="2">
    <source>
        <dbReference type="EMBL" id="QPH55894.1"/>
    </source>
</evidence>
<dbReference type="Proteomes" id="UP000594800">
    <property type="component" value="Chromosome"/>
</dbReference>
<reference evidence="2 3" key="1">
    <citation type="submission" date="2020-11" db="EMBL/GenBank/DDBJ databases">
        <title>Description of Pontivivens ytuae sp. nov. isolated from deep sea sediment of Mariana Trench.</title>
        <authorList>
            <person name="Wang Z."/>
            <person name="Sun Q.-L."/>
            <person name="Xu X.-D."/>
            <person name="Tang Y.-Z."/>
            <person name="Zhang J."/>
        </authorList>
    </citation>
    <scope>NUCLEOTIDE SEQUENCE [LARGE SCALE GENOMIC DNA]</scope>
    <source>
        <strain evidence="2 3">MT2928</strain>
    </source>
</reference>
<gene>
    <name evidence="2" type="ORF">I0K15_09285</name>
</gene>
<dbReference type="Pfam" id="PF08818">
    <property type="entry name" value="DUF1801"/>
    <property type="match status" value="1"/>
</dbReference>
<dbReference type="InterPro" id="IPR014922">
    <property type="entry name" value="YdhG-like"/>
</dbReference>
<keyword evidence="3" id="KW-1185">Reference proteome</keyword>
<sequence length="135" mass="15058">MHKTAVKADIPFESPNLEAAFASFPESERDALLTLRQLILDTAKTIGPIEESLKWGQPAYRTPKGSTLRLGLPKSGGYAIYAHCQTTIISDFRSLFPDDFRYDGNRGVLFATGETPGQEKLRLLIRSALTYQQRP</sequence>
<dbReference type="RefSeq" id="WP_196105156.1">
    <property type="nucleotide sequence ID" value="NZ_CP064942.1"/>
</dbReference>
<protein>
    <submittedName>
        <fullName evidence="2">DUF1801 domain-containing protein</fullName>
    </submittedName>
</protein>